<reference evidence="1 2" key="1">
    <citation type="submission" date="2024-04" db="EMBL/GenBank/DDBJ databases">
        <authorList>
            <person name="Rising A."/>
            <person name="Reimegard J."/>
            <person name="Sonavane S."/>
            <person name="Akerstrom W."/>
            <person name="Nylinder S."/>
            <person name="Hedman E."/>
            <person name="Kallberg Y."/>
        </authorList>
    </citation>
    <scope>NUCLEOTIDE SEQUENCE [LARGE SCALE GENOMIC DNA]</scope>
</reference>
<gene>
    <name evidence="1" type="ORF">LARSCL_LOCUS21583</name>
</gene>
<name>A0AAV2BVW7_9ARAC</name>
<accession>A0AAV2BVW7</accession>
<comment type="caution">
    <text evidence="1">The sequence shown here is derived from an EMBL/GenBank/DDBJ whole genome shotgun (WGS) entry which is preliminary data.</text>
</comment>
<dbReference type="Proteomes" id="UP001497382">
    <property type="component" value="Unassembled WGS sequence"/>
</dbReference>
<protein>
    <submittedName>
        <fullName evidence="1">Uncharacterized protein</fullName>
    </submittedName>
</protein>
<keyword evidence="2" id="KW-1185">Reference proteome</keyword>
<evidence type="ECO:0000313" key="2">
    <source>
        <dbReference type="Proteomes" id="UP001497382"/>
    </source>
</evidence>
<proteinExistence type="predicted"/>
<dbReference type="AlphaFoldDB" id="A0AAV2BVW7"/>
<evidence type="ECO:0000313" key="1">
    <source>
        <dbReference type="EMBL" id="CAL1299804.1"/>
    </source>
</evidence>
<organism evidence="1 2">
    <name type="scientific">Larinioides sclopetarius</name>
    <dbReference type="NCBI Taxonomy" id="280406"/>
    <lineage>
        <taxon>Eukaryota</taxon>
        <taxon>Metazoa</taxon>
        <taxon>Ecdysozoa</taxon>
        <taxon>Arthropoda</taxon>
        <taxon>Chelicerata</taxon>
        <taxon>Arachnida</taxon>
        <taxon>Araneae</taxon>
        <taxon>Araneomorphae</taxon>
        <taxon>Entelegynae</taxon>
        <taxon>Araneoidea</taxon>
        <taxon>Araneidae</taxon>
        <taxon>Larinioides</taxon>
    </lineage>
</organism>
<dbReference type="EMBL" id="CAXIEN010000519">
    <property type="protein sequence ID" value="CAL1299804.1"/>
    <property type="molecule type" value="Genomic_DNA"/>
</dbReference>
<sequence length="53" mass="6395">MNSLTYVIFLQLSILILRNRVKTFRSWDFRIRAPTSRNLERRRNCKVALRTIG</sequence>